<sequence length="141" mass="15766">MRDDVTGLHIPMGSNPGTELNNLFVMNINSEETDSYCRESEAEVQVETRSTIKGEGKKGLLTTNPSVPFTSYDVHPTCTVSPLSVSLSFFLSLAFLHFPKFPTLPPLPREKIARGFQSLRCRLHSAISHALLEYQKREEAL</sequence>
<accession>E2AVT5</accession>
<proteinExistence type="predicted"/>
<gene>
    <name evidence="1" type="ORF">EAG_01547</name>
</gene>
<organism evidence="2">
    <name type="scientific">Camponotus floridanus</name>
    <name type="common">Florida carpenter ant</name>
    <dbReference type="NCBI Taxonomy" id="104421"/>
    <lineage>
        <taxon>Eukaryota</taxon>
        <taxon>Metazoa</taxon>
        <taxon>Ecdysozoa</taxon>
        <taxon>Arthropoda</taxon>
        <taxon>Hexapoda</taxon>
        <taxon>Insecta</taxon>
        <taxon>Pterygota</taxon>
        <taxon>Neoptera</taxon>
        <taxon>Endopterygota</taxon>
        <taxon>Hymenoptera</taxon>
        <taxon>Apocrita</taxon>
        <taxon>Aculeata</taxon>
        <taxon>Formicoidea</taxon>
        <taxon>Formicidae</taxon>
        <taxon>Formicinae</taxon>
        <taxon>Camponotus</taxon>
    </lineage>
</organism>
<dbReference type="AlphaFoldDB" id="E2AVT5"/>
<protein>
    <submittedName>
        <fullName evidence="1">Uncharacterized protein</fullName>
    </submittedName>
</protein>
<evidence type="ECO:0000313" key="2">
    <source>
        <dbReference type="Proteomes" id="UP000000311"/>
    </source>
</evidence>
<keyword evidence="2" id="KW-1185">Reference proteome</keyword>
<dbReference type="EMBL" id="GL443213">
    <property type="protein sequence ID" value="EFN62357.1"/>
    <property type="molecule type" value="Genomic_DNA"/>
</dbReference>
<reference evidence="1 2" key="1">
    <citation type="journal article" date="2010" name="Science">
        <title>Genomic comparison of the ants Camponotus floridanus and Harpegnathos saltator.</title>
        <authorList>
            <person name="Bonasio R."/>
            <person name="Zhang G."/>
            <person name="Ye C."/>
            <person name="Mutti N.S."/>
            <person name="Fang X."/>
            <person name="Qin N."/>
            <person name="Donahue G."/>
            <person name="Yang P."/>
            <person name="Li Q."/>
            <person name="Li C."/>
            <person name="Zhang P."/>
            <person name="Huang Z."/>
            <person name="Berger S.L."/>
            <person name="Reinberg D."/>
            <person name="Wang J."/>
            <person name="Liebig J."/>
        </authorList>
    </citation>
    <scope>NUCLEOTIDE SEQUENCE [LARGE SCALE GENOMIC DNA]</scope>
    <source>
        <strain evidence="2">C129</strain>
    </source>
</reference>
<dbReference type="Proteomes" id="UP000000311">
    <property type="component" value="Unassembled WGS sequence"/>
</dbReference>
<name>E2AVT5_CAMFO</name>
<evidence type="ECO:0000313" key="1">
    <source>
        <dbReference type="EMBL" id="EFN62357.1"/>
    </source>
</evidence>
<dbReference type="InParanoid" id="E2AVT5"/>